<proteinExistence type="inferred from homology"/>
<evidence type="ECO:0000313" key="11">
    <source>
        <dbReference type="EMBL" id="ORC89061.1"/>
    </source>
</evidence>
<dbReference type="GO" id="GO:0005759">
    <property type="term" value="C:mitochondrial matrix"/>
    <property type="evidence" value="ECO:0007669"/>
    <property type="project" value="UniProtKB-SubCell"/>
</dbReference>
<evidence type="ECO:0000256" key="8">
    <source>
        <dbReference type="RuleBase" id="RU366032"/>
    </source>
</evidence>
<dbReference type="Gene3D" id="1.20.140.20">
    <property type="entry name" value="Alpha-ketoacid/pyruvate dehydrogenase kinase, N-terminal domain"/>
    <property type="match status" value="1"/>
</dbReference>
<dbReference type="Pfam" id="PF10436">
    <property type="entry name" value="BCDHK_Adom3"/>
    <property type="match status" value="1"/>
</dbReference>
<evidence type="ECO:0000259" key="10">
    <source>
        <dbReference type="Pfam" id="PF10436"/>
    </source>
</evidence>
<dbReference type="SUPFAM" id="SSF55874">
    <property type="entry name" value="ATPase domain of HSP90 chaperone/DNA topoisomerase II/histidine kinase"/>
    <property type="match status" value="1"/>
</dbReference>
<keyword evidence="4 8" id="KW-0418">Kinase</keyword>
<dbReference type="GO" id="GO:0004740">
    <property type="term" value="F:pyruvate dehydrogenase (acetyl-transferring) kinase activity"/>
    <property type="evidence" value="ECO:0007669"/>
    <property type="project" value="UniProtKB-EC"/>
</dbReference>
<dbReference type="GO" id="GO:0005524">
    <property type="term" value="F:ATP binding"/>
    <property type="evidence" value="ECO:0007669"/>
    <property type="project" value="UniProtKB-UniRule"/>
</dbReference>
<dbReference type="EMBL" id="NBCO01000014">
    <property type="protein sequence ID" value="ORC89061.1"/>
    <property type="molecule type" value="Genomic_DNA"/>
</dbReference>
<keyword evidence="2 8" id="KW-0808">Transferase</keyword>
<dbReference type="STRING" id="67003.A0A1X0NWS5"/>
<dbReference type="PANTHER" id="PTHR11947:SF3">
    <property type="entry name" value="[PYRUVATE DEHYDROGENASE (ACETYL-TRANSFERRING)] KINASE, MITOCHONDRIAL"/>
    <property type="match status" value="1"/>
</dbReference>
<dbReference type="VEuPathDB" id="TriTrypDB:TM35_000142720"/>
<evidence type="ECO:0000256" key="5">
    <source>
        <dbReference type="ARBA" id="ARBA00022840"/>
    </source>
</evidence>
<comment type="caution">
    <text evidence="11">The sequence shown here is derived from an EMBL/GenBank/DDBJ whole genome shotgun (WGS) entry which is preliminary data.</text>
</comment>
<dbReference type="RefSeq" id="XP_028883127.1">
    <property type="nucleotide sequence ID" value="XM_029025717.1"/>
</dbReference>
<dbReference type="CDD" id="cd16929">
    <property type="entry name" value="HATPase_PDK-like"/>
    <property type="match status" value="1"/>
</dbReference>
<accession>A0A1X0NWS5</accession>
<evidence type="ECO:0000256" key="7">
    <source>
        <dbReference type="ARBA" id="ARBA00048201"/>
    </source>
</evidence>
<comment type="similarity">
    <text evidence="1 8">Belongs to the PDK/BCKDK protein kinase family.</text>
</comment>
<name>A0A1X0NWS5_9TRYP</name>
<evidence type="ECO:0000313" key="12">
    <source>
        <dbReference type="Proteomes" id="UP000192257"/>
    </source>
</evidence>
<evidence type="ECO:0000256" key="3">
    <source>
        <dbReference type="ARBA" id="ARBA00022741"/>
    </source>
</evidence>
<sequence>MRRFSSFLRVCLPLTRWKSESTGALKEEVDLLTKRVEAIEDSKAVQALVSFYSSRNVHKLNNLSEVIHYCSRPDYNAEVFCHMELPVLLSRIVRALDSLPCGLNAMPSVLLVKNTYLDSFKKLIECDFPGEKESVKHFRNVVAEIEEIHRSRDILVTMAMGLLELKELLLRHRQFLFKDRKMDPKTTFDYLLHEGLIDITGPMDTFSLLMVHYNFLSRMLINLDRESDNKVGMVDLEIDLERLVRNAVDDAKQICTDHYGDCPDVKFIISKDAGLIKFAQMSSTISYVVLELMKNAFRATVEGHMERDSMGIVNCENMPPVEVLVNIKESAKHACICISDEGLGMTQTQVNMAMTYAYTTVKRPVLQLHDSSEVYRGDSVAPLAGYGFGLPMSRVYARTFDGDLVMSTMEGYGTRVYYYIKV</sequence>
<organism evidence="11 12">
    <name type="scientific">Trypanosoma theileri</name>
    <dbReference type="NCBI Taxonomy" id="67003"/>
    <lineage>
        <taxon>Eukaryota</taxon>
        <taxon>Discoba</taxon>
        <taxon>Euglenozoa</taxon>
        <taxon>Kinetoplastea</taxon>
        <taxon>Metakinetoplastina</taxon>
        <taxon>Trypanosomatida</taxon>
        <taxon>Trypanosomatidae</taxon>
        <taxon>Trypanosoma</taxon>
    </lineage>
</organism>
<dbReference type="OrthoDB" id="241648at2759"/>
<dbReference type="SUPFAM" id="SSF69012">
    <property type="entry name" value="alpha-ketoacid dehydrogenase kinase, N-terminal domain"/>
    <property type="match status" value="1"/>
</dbReference>
<evidence type="ECO:0000256" key="4">
    <source>
        <dbReference type="ARBA" id="ARBA00022777"/>
    </source>
</evidence>
<dbReference type="InterPro" id="IPR036890">
    <property type="entry name" value="HATPase_C_sf"/>
</dbReference>
<feature type="domain" description="Histidine kinase/HSP90-like ATPase" evidence="9">
    <location>
        <begin position="284"/>
        <end position="420"/>
    </location>
</feature>
<dbReference type="EC" id="2.7.11.-" evidence="8"/>
<keyword evidence="3 8" id="KW-0547">Nucleotide-binding</keyword>
<dbReference type="GeneID" id="39985497"/>
<comment type="subcellular location">
    <subcellularLocation>
        <location evidence="8">Mitochondrion matrix</location>
    </subcellularLocation>
</comment>
<dbReference type="GO" id="GO:0010906">
    <property type="term" value="P:regulation of glucose metabolic process"/>
    <property type="evidence" value="ECO:0007669"/>
    <property type="project" value="TreeGrafter"/>
</dbReference>
<dbReference type="InterPro" id="IPR039028">
    <property type="entry name" value="BCKD/PDK"/>
</dbReference>
<feature type="domain" description="Branched-chain alpha-ketoacid dehydrogenase kinase/Pyruvate dehydrogenase kinase N-terminal" evidence="10">
    <location>
        <begin position="76"/>
        <end position="234"/>
    </location>
</feature>
<evidence type="ECO:0000256" key="6">
    <source>
        <dbReference type="ARBA" id="ARBA00023128"/>
    </source>
</evidence>
<dbReference type="AlphaFoldDB" id="A0A1X0NWS5"/>
<gene>
    <name evidence="11" type="ORF">TM35_000142720</name>
</gene>
<dbReference type="InterPro" id="IPR003594">
    <property type="entry name" value="HATPase_dom"/>
</dbReference>
<evidence type="ECO:0000259" key="9">
    <source>
        <dbReference type="Pfam" id="PF02518"/>
    </source>
</evidence>
<evidence type="ECO:0000256" key="2">
    <source>
        <dbReference type="ARBA" id="ARBA00022679"/>
    </source>
</evidence>
<comment type="catalytic activity">
    <reaction evidence="7">
        <text>L-seryl-[pyruvate dehydrogenase E1 alpha subunit] + ATP = O-phospho-L-seryl-[pyruvate dehydrogenase E1 alpha subunit] + ADP + H(+)</text>
        <dbReference type="Rhea" id="RHEA:23052"/>
        <dbReference type="Rhea" id="RHEA-COMP:13689"/>
        <dbReference type="Rhea" id="RHEA-COMP:13690"/>
        <dbReference type="ChEBI" id="CHEBI:15378"/>
        <dbReference type="ChEBI" id="CHEBI:29999"/>
        <dbReference type="ChEBI" id="CHEBI:30616"/>
        <dbReference type="ChEBI" id="CHEBI:83421"/>
        <dbReference type="ChEBI" id="CHEBI:456216"/>
        <dbReference type="EC" id="2.7.11.2"/>
    </reaction>
</comment>
<dbReference type="Proteomes" id="UP000192257">
    <property type="component" value="Unassembled WGS sequence"/>
</dbReference>
<dbReference type="InterPro" id="IPR036784">
    <property type="entry name" value="AK/P_DHK_N_sf"/>
</dbReference>
<dbReference type="InterPro" id="IPR018955">
    <property type="entry name" value="BCDHK/PDK_N"/>
</dbReference>
<dbReference type="Pfam" id="PF02518">
    <property type="entry name" value="HATPase_c"/>
    <property type="match status" value="1"/>
</dbReference>
<dbReference type="Gene3D" id="3.30.565.10">
    <property type="entry name" value="Histidine kinase-like ATPase, C-terminal domain"/>
    <property type="match status" value="1"/>
</dbReference>
<protein>
    <recommendedName>
        <fullName evidence="8">Protein-serine/threonine kinase</fullName>
        <ecNumber evidence="8">2.7.11.-</ecNumber>
    </recommendedName>
</protein>
<keyword evidence="12" id="KW-1185">Reference proteome</keyword>
<reference evidence="11 12" key="1">
    <citation type="submission" date="2017-03" db="EMBL/GenBank/DDBJ databases">
        <title>An alternative strategy for trypanosome survival in the mammalian bloodstream revealed through genome and transcriptome analysis of the ubiquitous bovine parasite Trypanosoma (Megatrypanum) theileri.</title>
        <authorList>
            <person name="Kelly S."/>
            <person name="Ivens A."/>
            <person name="Mott A."/>
            <person name="O'Neill E."/>
            <person name="Emms D."/>
            <person name="Macleod O."/>
            <person name="Voorheis P."/>
            <person name="Matthews J."/>
            <person name="Matthews K."/>
            <person name="Carrington M."/>
        </authorList>
    </citation>
    <scope>NUCLEOTIDE SEQUENCE [LARGE SCALE GENOMIC DNA]</scope>
    <source>
        <strain evidence="11">Edinburgh</strain>
    </source>
</reference>
<evidence type="ECO:0000256" key="1">
    <source>
        <dbReference type="ARBA" id="ARBA00006155"/>
    </source>
</evidence>
<keyword evidence="5 8" id="KW-0067">ATP-binding</keyword>
<dbReference type="PANTHER" id="PTHR11947">
    <property type="entry name" value="PYRUVATE DEHYDROGENASE KINASE"/>
    <property type="match status" value="1"/>
</dbReference>
<keyword evidence="6 8" id="KW-0496">Mitochondrion</keyword>